<dbReference type="GO" id="GO:0046872">
    <property type="term" value="F:metal ion binding"/>
    <property type="evidence" value="ECO:0007669"/>
    <property type="project" value="UniProtKB-KW"/>
</dbReference>
<dbReference type="EMBL" id="UIDG01000090">
    <property type="protein sequence ID" value="SUS05213.1"/>
    <property type="molecule type" value="Genomic_DNA"/>
</dbReference>
<keyword evidence="5" id="KW-0479">Metal-binding</keyword>
<dbReference type="GO" id="GO:0016779">
    <property type="term" value="F:nucleotidyltransferase activity"/>
    <property type="evidence" value="ECO:0007669"/>
    <property type="project" value="UniProtKB-KW"/>
</dbReference>
<organism evidence="11">
    <name type="scientific">metagenome</name>
    <dbReference type="NCBI Taxonomy" id="256318"/>
    <lineage>
        <taxon>unclassified sequences</taxon>
        <taxon>metagenomes</taxon>
    </lineage>
</organism>
<evidence type="ECO:0000259" key="10">
    <source>
        <dbReference type="Pfam" id="PF01909"/>
    </source>
</evidence>
<keyword evidence="2" id="KW-1277">Toxin-antitoxin system</keyword>
<dbReference type="InterPro" id="IPR052038">
    <property type="entry name" value="Type-VII_TA_antitoxin"/>
</dbReference>
<evidence type="ECO:0000256" key="7">
    <source>
        <dbReference type="ARBA" id="ARBA00022840"/>
    </source>
</evidence>
<sequence length="96" mass="10673">MTPEQRLKEKRDELLRIAAKYGATDVRVFGSVARGEADEQSDIDLLVCFEPGRSLLDHAGLWLDLEALLDCRVDVVSEGGLKPRLRDRVLGEAVPL</sequence>
<comment type="similarity">
    <text evidence="9">Belongs to the MntA antitoxin family.</text>
</comment>
<dbReference type="AlphaFoldDB" id="A0A380TAD7"/>
<accession>A0A380TAD7</accession>
<name>A0A380TAD7_9ZZZZ</name>
<dbReference type="PANTHER" id="PTHR33571">
    <property type="entry name" value="SSL8005 PROTEIN"/>
    <property type="match status" value="1"/>
</dbReference>
<dbReference type="InterPro" id="IPR043519">
    <property type="entry name" value="NT_sf"/>
</dbReference>
<dbReference type="PANTHER" id="PTHR33571:SF12">
    <property type="entry name" value="BSL3053 PROTEIN"/>
    <property type="match status" value="1"/>
</dbReference>
<comment type="cofactor">
    <cofactor evidence="1">
        <name>Mg(2+)</name>
        <dbReference type="ChEBI" id="CHEBI:18420"/>
    </cofactor>
</comment>
<evidence type="ECO:0000256" key="4">
    <source>
        <dbReference type="ARBA" id="ARBA00022695"/>
    </source>
</evidence>
<dbReference type="Pfam" id="PF01909">
    <property type="entry name" value="NTP_transf_2"/>
    <property type="match status" value="1"/>
</dbReference>
<evidence type="ECO:0000256" key="8">
    <source>
        <dbReference type="ARBA" id="ARBA00022842"/>
    </source>
</evidence>
<evidence type="ECO:0000256" key="1">
    <source>
        <dbReference type="ARBA" id="ARBA00001946"/>
    </source>
</evidence>
<keyword evidence="4" id="KW-0548">Nucleotidyltransferase</keyword>
<evidence type="ECO:0000256" key="3">
    <source>
        <dbReference type="ARBA" id="ARBA00022679"/>
    </source>
</evidence>
<keyword evidence="7" id="KW-0067">ATP-binding</keyword>
<feature type="domain" description="Polymerase nucleotidyl transferase" evidence="10">
    <location>
        <begin position="19"/>
        <end position="93"/>
    </location>
</feature>
<keyword evidence="8" id="KW-0460">Magnesium</keyword>
<dbReference type="CDD" id="cd05403">
    <property type="entry name" value="NT_KNTase_like"/>
    <property type="match status" value="1"/>
</dbReference>
<dbReference type="GO" id="GO:0005524">
    <property type="term" value="F:ATP binding"/>
    <property type="evidence" value="ECO:0007669"/>
    <property type="project" value="UniProtKB-KW"/>
</dbReference>
<evidence type="ECO:0000256" key="9">
    <source>
        <dbReference type="ARBA" id="ARBA00038276"/>
    </source>
</evidence>
<evidence type="ECO:0000313" key="11">
    <source>
        <dbReference type="EMBL" id="SUS05213.1"/>
    </source>
</evidence>
<evidence type="ECO:0000256" key="5">
    <source>
        <dbReference type="ARBA" id="ARBA00022723"/>
    </source>
</evidence>
<dbReference type="SUPFAM" id="SSF81301">
    <property type="entry name" value="Nucleotidyltransferase"/>
    <property type="match status" value="1"/>
</dbReference>
<dbReference type="InterPro" id="IPR002934">
    <property type="entry name" value="Polymerase_NTP_transf_dom"/>
</dbReference>
<reference evidence="11" key="1">
    <citation type="submission" date="2018-07" db="EMBL/GenBank/DDBJ databases">
        <authorList>
            <person name="Quirk P.G."/>
            <person name="Krulwich T.A."/>
        </authorList>
    </citation>
    <scope>NUCLEOTIDE SEQUENCE</scope>
</reference>
<evidence type="ECO:0000256" key="6">
    <source>
        <dbReference type="ARBA" id="ARBA00022741"/>
    </source>
</evidence>
<evidence type="ECO:0000256" key="2">
    <source>
        <dbReference type="ARBA" id="ARBA00022649"/>
    </source>
</evidence>
<gene>
    <name evidence="11" type="ORF">DF3PB_180007</name>
</gene>
<protein>
    <recommendedName>
        <fullName evidence="10">Polymerase nucleotidyl transferase domain-containing protein</fullName>
    </recommendedName>
</protein>
<dbReference type="Gene3D" id="3.30.460.10">
    <property type="entry name" value="Beta Polymerase, domain 2"/>
    <property type="match status" value="1"/>
</dbReference>
<proteinExistence type="inferred from homology"/>
<keyword evidence="6" id="KW-0547">Nucleotide-binding</keyword>
<keyword evidence="3" id="KW-0808">Transferase</keyword>